<proteinExistence type="inferred from homology"/>
<sequence length="227" mass="26529">MAFGDQIYVWRNFHNLEGVYQHHGIDIGDGSVIHYRKPSEIVEQTSWDTFSRANPVYVREYPQGFTFIPEVVVKRAFSRLGENKYNLMFNNCEHFATWCKTGVSESQQVKDFIPTINRLDTFNLFEPLKNAFQGSNDINNSQHLLEDALGKIRVVWEQIQPQYREALTEIDTWQQVAVKALQNNREDLAREALTKKKSYEKKAKQLETELEKLAIMTENLLKNKNII</sequence>
<name>A0A844GQ41_9CHRO</name>
<evidence type="ECO:0000313" key="4">
    <source>
        <dbReference type="EMBL" id="MTF38010.1"/>
    </source>
</evidence>
<dbReference type="AlphaFoldDB" id="A0A844GQ41"/>
<dbReference type="Pfam" id="PF04970">
    <property type="entry name" value="LRAT"/>
    <property type="match status" value="1"/>
</dbReference>
<dbReference type="EMBL" id="WMIA01000003">
    <property type="protein sequence ID" value="MTF38010.1"/>
    <property type="molecule type" value="Genomic_DNA"/>
</dbReference>
<evidence type="ECO:0000259" key="3">
    <source>
        <dbReference type="PROSITE" id="PS51934"/>
    </source>
</evidence>
<feature type="coiled-coil region" evidence="2">
    <location>
        <begin position="178"/>
        <end position="223"/>
    </location>
</feature>
<comment type="similarity">
    <text evidence="1">Belongs to the PspA/Vipp/IM30 family.</text>
</comment>
<dbReference type="PANTHER" id="PTHR46137:SF1">
    <property type="entry name" value="LRAT DOMAIN-CONTAINING PROTEIN"/>
    <property type="match status" value="1"/>
</dbReference>
<dbReference type="Proteomes" id="UP000437131">
    <property type="component" value="Unassembled WGS sequence"/>
</dbReference>
<reference evidence="4 5" key="1">
    <citation type="submission" date="2019-11" db="EMBL/GenBank/DDBJ databases">
        <title>Isolation of a new High Light Tolerant Cyanobacteria.</title>
        <authorList>
            <person name="Dobson Z."/>
            <person name="Vaughn N."/>
            <person name="Vaughn M."/>
            <person name="Fromme P."/>
            <person name="Mazor Y."/>
        </authorList>
    </citation>
    <scope>NUCLEOTIDE SEQUENCE [LARGE SCALE GENOMIC DNA]</scope>
    <source>
        <strain evidence="4 5">0216</strain>
    </source>
</reference>
<feature type="domain" description="LRAT" evidence="3">
    <location>
        <begin position="12"/>
        <end position="108"/>
    </location>
</feature>
<comment type="caution">
    <text evidence="4">The sequence shown here is derived from an EMBL/GenBank/DDBJ whole genome shotgun (WGS) entry which is preliminary data.</text>
</comment>
<dbReference type="Pfam" id="PF04012">
    <property type="entry name" value="PspA_IM30"/>
    <property type="match status" value="1"/>
</dbReference>
<evidence type="ECO:0000313" key="5">
    <source>
        <dbReference type="Proteomes" id="UP000437131"/>
    </source>
</evidence>
<organism evidence="4 5">
    <name type="scientific">Cyanobacterium aponinum 0216</name>
    <dbReference type="NCBI Taxonomy" id="2676140"/>
    <lineage>
        <taxon>Bacteria</taxon>
        <taxon>Bacillati</taxon>
        <taxon>Cyanobacteriota</taxon>
        <taxon>Cyanophyceae</taxon>
        <taxon>Oscillatoriophycideae</taxon>
        <taxon>Chroococcales</taxon>
        <taxon>Geminocystaceae</taxon>
        <taxon>Cyanobacterium</taxon>
    </lineage>
</organism>
<dbReference type="InterPro" id="IPR007157">
    <property type="entry name" value="PspA_VIPP1"/>
</dbReference>
<dbReference type="PROSITE" id="PS51934">
    <property type="entry name" value="LRAT"/>
    <property type="match status" value="1"/>
</dbReference>
<protein>
    <submittedName>
        <fullName evidence="4">NC domain-containing protein</fullName>
    </submittedName>
</protein>
<evidence type="ECO:0000256" key="1">
    <source>
        <dbReference type="ARBA" id="ARBA00043985"/>
    </source>
</evidence>
<accession>A0A844GQ41</accession>
<keyword evidence="2" id="KW-0175">Coiled coil</keyword>
<dbReference type="InterPro" id="IPR007053">
    <property type="entry name" value="LRAT_dom"/>
</dbReference>
<dbReference type="PANTHER" id="PTHR46137">
    <property type="entry name" value="OS05G0310600 PROTEIN"/>
    <property type="match status" value="1"/>
</dbReference>
<dbReference type="RefSeq" id="WP_015218077.1">
    <property type="nucleotide sequence ID" value="NZ_WMIA01000003.1"/>
</dbReference>
<dbReference type="Gene3D" id="3.90.1720.10">
    <property type="entry name" value="endopeptidase domain like (from Nostoc punctiforme)"/>
    <property type="match status" value="1"/>
</dbReference>
<evidence type="ECO:0000256" key="2">
    <source>
        <dbReference type="SAM" id="Coils"/>
    </source>
</evidence>
<gene>
    <name evidence="4" type="ORF">GGC33_03615</name>
</gene>